<dbReference type="OMA" id="GPKAFQK"/>
<evidence type="ECO:0000256" key="6">
    <source>
        <dbReference type="SAM" id="MobiDB-lite"/>
    </source>
</evidence>
<keyword evidence="2" id="KW-0479">Metal-binding</keyword>
<comment type="subcellular location">
    <subcellularLocation>
        <location evidence="1">Nucleus</location>
    </subcellularLocation>
</comment>
<dbReference type="InterPro" id="IPR013087">
    <property type="entry name" value="Znf_C2H2_type"/>
</dbReference>
<dbReference type="InterPro" id="IPR051421">
    <property type="entry name" value="RNA_Proc_DNA_Dmg_Regulator"/>
</dbReference>
<evidence type="ECO:0000313" key="8">
    <source>
        <dbReference type="EMBL" id="EGC38246.1"/>
    </source>
</evidence>
<dbReference type="InterPro" id="IPR036236">
    <property type="entry name" value="Znf_C2H2_sf"/>
</dbReference>
<dbReference type="InterPro" id="IPR021966">
    <property type="entry name" value="SF3a60_bindingd"/>
</dbReference>
<keyword evidence="5" id="KW-0539">Nucleus</keyword>
<dbReference type="Pfam" id="PF11931">
    <property type="entry name" value="SF3a60_Prp9_C"/>
    <property type="match status" value="1"/>
</dbReference>
<dbReference type="Gene3D" id="3.30.160.60">
    <property type="entry name" value="Classic Zinc Finger"/>
    <property type="match status" value="1"/>
</dbReference>
<evidence type="ECO:0000256" key="5">
    <source>
        <dbReference type="ARBA" id="ARBA00023242"/>
    </source>
</evidence>
<dbReference type="eggNOG" id="KOG2636">
    <property type="taxonomic scope" value="Eukaryota"/>
</dbReference>
<accession>F0ZCR9</accession>
<dbReference type="Proteomes" id="UP000001064">
    <property type="component" value="Unassembled WGS sequence"/>
</dbReference>
<dbReference type="Pfam" id="PF12171">
    <property type="entry name" value="zf-C2H2_jaz"/>
    <property type="match status" value="1"/>
</dbReference>
<dbReference type="Pfam" id="PF16837">
    <property type="entry name" value="SF3A3"/>
    <property type="match status" value="1"/>
</dbReference>
<dbReference type="SUPFAM" id="SSF57667">
    <property type="entry name" value="beta-beta-alpha zinc fingers"/>
    <property type="match status" value="1"/>
</dbReference>
<dbReference type="PANTHER" id="PTHR12786">
    <property type="entry name" value="SPLICING FACTOR SF3A-RELATED"/>
    <property type="match status" value="1"/>
</dbReference>
<reference evidence="9" key="1">
    <citation type="journal article" date="2011" name="Genome Biol.">
        <title>Comparative genomics of the social amoebae Dictyostelium discoideum and Dictyostelium purpureum.</title>
        <authorList>
            <consortium name="US DOE Joint Genome Institute (JGI-PGF)"/>
            <person name="Sucgang R."/>
            <person name="Kuo A."/>
            <person name="Tian X."/>
            <person name="Salerno W."/>
            <person name="Parikh A."/>
            <person name="Feasley C.L."/>
            <person name="Dalin E."/>
            <person name="Tu H."/>
            <person name="Huang E."/>
            <person name="Barry K."/>
            <person name="Lindquist E."/>
            <person name="Shapiro H."/>
            <person name="Bruce D."/>
            <person name="Schmutz J."/>
            <person name="Salamov A."/>
            <person name="Fey P."/>
            <person name="Gaudet P."/>
            <person name="Anjard C."/>
            <person name="Babu M.M."/>
            <person name="Basu S."/>
            <person name="Bushmanova Y."/>
            <person name="van der Wel H."/>
            <person name="Katoh-Kurasawa M."/>
            <person name="Dinh C."/>
            <person name="Coutinho P.M."/>
            <person name="Saito T."/>
            <person name="Elias M."/>
            <person name="Schaap P."/>
            <person name="Kay R.R."/>
            <person name="Henrissat B."/>
            <person name="Eichinger L."/>
            <person name="Rivero F."/>
            <person name="Putnam N.H."/>
            <person name="West C.M."/>
            <person name="Loomis W.F."/>
            <person name="Chisholm R.L."/>
            <person name="Shaulsky G."/>
            <person name="Strassmann J.E."/>
            <person name="Queller D.C."/>
            <person name="Kuspa A."/>
            <person name="Grigoriev I.V."/>
        </authorList>
    </citation>
    <scope>NUCLEOTIDE SEQUENCE [LARGE SCALE GENOMIC DNA]</scope>
    <source>
        <strain evidence="9">QSDP1</strain>
    </source>
</reference>
<dbReference type="VEuPathDB" id="AmoebaDB:DICPUDRAFT_28986"/>
<organism evidence="8 9">
    <name type="scientific">Dictyostelium purpureum</name>
    <name type="common">Slime mold</name>
    <dbReference type="NCBI Taxonomy" id="5786"/>
    <lineage>
        <taxon>Eukaryota</taxon>
        <taxon>Amoebozoa</taxon>
        <taxon>Evosea</taxon>
        <taxon>Eumycetozoa</taxon>
        <taxon>Dictyostelia</taxon>
        <taxon>Dictyosteliales</taxon>
        <taxon>Dictyosteliaceae</taxon>
        <taxon>Dictyostelium</taxon>
    </lineage>
</organism>
<evidence type="ECO:0000256" key="1">
    <source>
        <dbReference type="ARBA" id="ARBA00004123"/>
    </source>
</evidence>
<keyword evidence="3" id="KW-0863">Zinc-finger</keyword>
<dbReference type="InterPro" id="IPR031774">
    <property type="entry name" value="SF3A3_dom"/>
</dbReference>
<dbReference type="STRING" id="5786.F0ZCR9"/>
<dbReference type="OrthoDB" id="2160351at2759"/>
<feature type="domain" description="C2H2-type" evidence="7">
    <location>
        <begin position="248"/>
        <end position="270"/>
    </location>
</feature>
<dbReference type="GO" id="GO:0005681">
    <property type="term" value="C:spliceosomal complex"/>
    <property type="evidence" value="ECO:0000318"/>
    <property type="project" value="GO_Central"/>
</dbReference>
<evidence type="ECO:0000256" key="3">
    <source>
        <dbReference type="ARBA" id="ARBA00022771"/>
    </source>
</evidence>
<dbReference type="InParanoid" id="F0ZCR9"/>
<dbReference type="AlphaFoldDB" id="F0ZCR9"/>
<dbReference type="FunCoup" id="F0ZCR9">
    <property type="interactions" value="1327"/>
</dbReference>
<evidence type="ECO:0000256" key="2">
    <source>
        <dbReference type="ARBA" id="ARBA00022723"/>
    </source>
</evidence>
<feature type="compositionally biased region" description="Low complexity" evidence="6">
    <location>
        <begin position="225"/>
        <end position="234"/>
    </location>
</feature>
<dbReference type="GO" id="GO:0000398">
    <property type="term" value="P:mRNA splicing, via spliceosome"/>
    <property type="evidence" value="ECO:0000318"/>
    <property type="project" value="GO_Central"/>
</dbReference>
<feature type="region of interest" description="Disordered" evidence="6">
    <location>
        <begin position="218"/>
        <end position="243"/>
    </location>
</feature>
<dbReference type="InterPro" id="IPR024598">
    <property type="entry name" value="SF3a60/Prp9_C"/>
</dbReference>
<dbReference type="PROSITE" id="PS00028">
    <property type="entry name" value="ZINC_FINGER_C2H2_1"/>
    <property type="match status" value="1"/>
</dbReference>
<gene>
    <name evidence="8" type="ORF">DICPUDRAFT_28986</name>
</gene>
<dbReference type="GO" id="GO:0003723">
    <property type="term" value="F:RNA binding"/>
    <property type="evidence" value="ECO:0000318"/>
    <property type="project" value="GO_Central"/>
</dbReference>
<dbReference type="GeneID" id="10502443"/>
<sequence length="500" mass="59322">MSSTLLEKTRNLHENVERYELLIENEMKNEPKTTKERVLQSHRVNHYLNSSIECSKQLLNIYTDNDRSRKDELTSISGFGTELFSSFYEKLREIKEYHRKFPNIKEERNNEPLIYIPNVPFTGNESNGRFLDLNEFYEQYINLHFIKEKNIDYISYLTSFYKFQYNDLVRMKYSEYKKYLESLLEYLLSFIQRTQPLFNLIPSILKSENEFNEKWEKKQFDPTTEESNNNNVDNNNKDNNEENNPLYCKACKKLFASENVFNGHLKGKKHIQNQERMELNVNPLLTLKSRKGNSLLEYKITRLSEYLLDQIEATKEFVLKKQSRSAAELESGEGLLNEEDEENLNIEDIETEIEAPKLRIANYPVDWSGKPIPYWVYRYLELGVEYKCEICGNQSYWGRKAYEKHFQEARHSYGMSSIGVPNTVHFHEITKIKDALELWQKIKSQTSFQQFKQDRDEEYEDENGNVMSKKNYELLVKQGIINPNNNSSSNNKSTGKRDRS</sequence>
<dbReference type="Pfam" id="PF12108">
    <property type="entry name" value="SF3a60_bindingd"/>
    <property type="match status" value="1"/>
</dbReference>
<dbReference type="SMART" id="SM00355">
    <property type="entry name" value="ZnF_C2H2"/>
    <property type="match status" value="2"/>
</dbReference>
<protein>
    <recommendedName>
        <fullName evidence="7">C2H2-type domain-containing protein</fullName>
    </recommendedName>
</protein>
<feature type="region of interest" description="Disordered" evidence="6">
    <location>
        <begin position="479"/>
        <end position="500"/>
    </location>
</feature>
<evidence type="ECO:0000313" key="9">
    <source>
        <dbReference type="Proteomes" id="UP000001064"/>
    </source>
</evidence>
<evidence type="ECO:0000256" key="4">
    <source>
        <dbReference type="ARBA" id="ARBA00022833"/>
    </source>
</evidence>
<dbReference type="SMART" id="SM00451">
    <property type="entry name" value="ZnF_U1"/>
    <property type="match status" value="1"/>
</dbReference>
<evidence type="ECO:0000259" key="7">
    <source>
        <dbReference type="PROSITE" id="PS00028"/>
    </source>
</evidence>
<dbReference type="KEGG" id="dpp:DICPUDRAFT_28986"/>
<dbReference type="InterPro" id="IPR022755">
    <property type="entry name" value="Znf_C2H2_jaz"/>
</dbReference>
<keyword evidence="9" id="KW-1185">Reference proteome</keyword>
<keyword evidence="4" id="KW-0862">Zinc</keyword>
<dbReference type="InterPro" id="IPR003604">
    <property type="entry name" value="Matrin/U1-like-C_Znf_C2H2"/>
</dbReference>
<dbReference type="RefSeq" id="XP_003285203.1">
    <property type="nucleotide sequence ID" value="XM_003285155.1"/>
</dbReference>
<name>F0ZCR9_DICPU</name>
<proteinExistence type="predicted"/>
<feature type="compositionally biased region" description="Low complexity" evidence="6">
    <location>
        <begin position="482"/>
        <end position="493"/>
    </location>
</feature>
<dbReference type="EMBL" id="GL870980">
    <property type="protein sequence ID" value="EGC38246.1"/>
    <property type="molecule type" value="Genomic_DNA"/>
</dbReference>
<dbReference type="GO" id="GO:0008270">
    <property type="term" value="F:zinc ion binding"/>
    <property type="evidence" value="ECO:0007669"/>
    <property type="project" value="UniProtKB-KW"/>
</dbReference>
<dbReference type="PANTHER" id="PTHR12786:SF2">
    <property type="entry name" value="SPLICING FACTOR 3A SUBUNIT 3"/>
    <property type="match status" value="1"/>
</dbReference>